<evidence type="ECO:0008006" key="4">
    <source>
        <dbReference type="Google" id="ProtNLM"/>
    </source>
</evidence>
<dbReference type="SUPFAM" id="SSF49373">
    <property type="entry name" value="Invasin/intimin cell-adhesion fragments"/>
    <property type="match status" value="1"/>
</dbReference>
<dbReference type="Proteomes" id="UP000217163">
    <property type="component" value="Unassembled WGS sequence"/>
</dbReference>
<evidence type="ECO:0000256" key="1">
    <source>
        <dbReference type="SAM" id="MobiDB-lite"/>
    </source>
</evidence>
<gene>
    <name evidence="2" type="ORF">CFN58_12870</name>
</gene>
<comment type="caution">
    <text evidence="2">The sequence shown here is derived from an EMBL/GenBank/DDBJ whole genome shotgun (WGS) entry which is preliminary data.</text>
</comment>
<dbReference type="Pfam" id="PF26182">
    <property type="entry name" value="Ig_NUP210_5th"/>
    <property type="match status" value="1"/>
</dbReference>
<name>A0A261WJ52_9PSED</name>
<feature type="region of interest" description="Disordered" evidence="1">
    <location>
        <begin position="912"/>
        <end position="943"/>
    </location>
</feature>
<dbReference type="AlphaFoldDB" id="A0A261WJ52"/>
<accession>A0A261WJ52</accession>
<dbReference type="Gene3D" id="2.60.40.1080">
    <property type="match status" value="1"/>
</dbReference>
<organism evidence="2 3">
    <name type="scientific">Pseudomonas avellanae</name>
    <dbReference type="NCBI Taxonomy" id="46257"/>
    <lineage>
        <taxon>Bacteria</taxon>
        <taxon>Pseudomonadati</taxon>
        <taxon>Pseudomonadota</taxon>
        <taxon>Gammaproteobacteria</taxon>
        <taxon>Pseudomonadales</taxon>
        <taxon>Pseudomonadaceae</taxon>
        <taxon>Pseudomonas</taxon>
    </lineage>
</organism>
<protein>
    <recommendedName>
        <fullName evidence="4">BIG2 domain-containing protein</fullName>
    </recommendedName>
</protein>
<dbReference type="EMBL" id="NKQU01000560">
    <property type="protein sequence ID" value="OZI86214.1"/>
    <property type="molecule type" value="Genomic_DNA"/>
</dbReference>
<evidence type="ECO:0000313" key="3">
    <source>
        <dbReference type="Proteomes" id="UP000217163"/>
    </source>
</evidence>
<reference evidence="3" key="1">
    <citation type="journal article" date="2016" name="Sci. Rep.">
        <title>Genome analysis of the kiwifruit canker pathogen Pseudomonas syringae pv. actinidiae biovar 5.</title>
        <authorList>
            <person name="Fujikawa T."/>
            <person name="Sawada H."/>
        </authorList>
    </citation>
    <scope>NUCLEOTIDE SEQUENCE [LARGE SCALE GENOMIC DNA]</scope>
    <source>
        <strain evidence="3">MAFF 212061</strain>
    </source>
</reference>
<sequence>MTYLADLPWAPVIAGGVLKFDGVTKLNYVQLGYPDKPSSPPSLSDMSYLAGRGLSVKVSAMQSVYWENFKAGELIQLNFKGKAQNGSLISWSTSYTAQNKAGGDVRTLIVPSDVVKALAGQTATLQYVVRPVASNRLGKVRTSYPLNVQIRGLYLPAPELLEAVNGSIDPDHISAKAVIKFVTVSLDYPGMQLGDTVRLVREGVDVKQNAIDFTDKDRPVSSSNLQRRPLKITWTDADIKPLLNGVMSIYYKVYRNGVWYTSPKCNIYVGPSLASLPPFINEVVDNRLDPDSIADSINVHIPSAGTLVSDKITLFWSDASKQKTFTDEGIVTQQNVDGDMSFDVYLDNPIEFNRGKMVSVFYLLERVLPDGRKVSFRSADYQFFVGSQKDQEAADARVLTGAVVEGVKDGKMDAALASAGTKLTVPFAETQEGDSVTAYWQSAEGGDPIVLGTQAVDAANVSLDLVFNIPAATVNTALNKKAIAYYVIERKGLGGKTQKFRSQEESFSVGPQLADPLLPAPEVTAAVDGVLDPMSVQGGAKAVVRPYPTITVGDKVKLFWIGTDGPGTPVIAEQTVSSVSKALEFIIPASAIGADTGAEVWVYYQVTRNGLATPIESDDTVIEVEMLGLDDLSLPVIGQAPANLLDLVAVKTDIVVTLKKWPFMAAGQRVWMRLEGTAKNGSPVEISVWTARLVTDAEAKQDLVIPVARAEFDKFADGSLLQVFAKVTLDGDFNDTYAEDFPMLGVTIKPQGSTLSVTFSDVSLTAAYPKPGSAAAAVPGSSQLIIVSGGKGPYTFESGDASVVEVDAKGLLMARKNGSVFVQVRDSGGNVVYVTVTVQGISTLEYLNFTGYLAAKQLADARGLVIPGLLYWQTLRKEGGDKLDIDFPVSTDGLTRPRNVWTSDRSGLLNRKTYYPDTGQDKDEVDLPVTGGGGSAHGYGIKP</sequence>
<proteinExistence type="predicted"/>
<dbReference type="InterPro" id="IPR008964">
    <property type="entry name" value="Invasin/intimin_cell_adhesion"/>
</dbReference>
<evidence type="ECO:0000313" key="2">
    <source>
        <dbReference type="EMBL" id="OZI86214.1"/>
    </source>
</evidence>